<keyword evidence="8" id="KW-0328">Glycosyltransferase</keyword>
<dbReference type="PANTHER" id="PTHR10963:SF27">
    <property type="entry name" value="GLYCOSIDASE-RELATED"/>
    <property type="match status" value="1"/>
</dbReference>
<evidence type="ECO:0000256" key="3">
    <source>
        <dbReference type="ARBA" id="ARBA00004609"/>
    </source>
</evidence>
<keyword evidence="5" id="KW-1003">Cell membrane</keyword>
<organism evidence="22 23">
    <name type="scientific">Aspergillus nanangensis</name>
    <dbReference type="NCBI Taxonomy" id="2582783"/>
    <lineage>
        <taxon>Eukaryota</taxon>
        <taxon>Fungi</taxon>
        <taxon>Dikarya</taxon>
        <taxon>Ascomycota</taxon>
        <taxon>Pezizomycotina</taxon>
        <taxon>Eurotiomycetes</taxon>
        <taxon>Eurotiomycetidae</taxon>
        <taxon>Eurotiales</taxon>
        <taxon>Aspergillaceae</taxon>
        <taxon>Aspergillus</taxon>
        <taxon>Aspergillus subgen. Circumdati</taxon>
    </lineage>
</organism>
<evidence type="ECO:0000256" key="15">
    <source>
        <dbReference type="ARBA" id="ARBA00023295"/>
    </source>
</evidence>
<dbReference type="GO" id="GO:0098552">
    <property type="term" value="C:side of membrane"/>
    <property type="evidence" value="ECO:0007669"/>
    <property type="project" value="UniProtKB-KW"/>
</dbReference>
<keyword evidence="7" id="KW-0336">GPI-anchor</keyword>
<protein>
    <recommendedName>
        <fullName evidence="4">chitinase</fullName>
        <ecNumber evidence="4">3.2.1.14</ecNumber>
    </recommendedName>
</protein>
<comment type="similarity">
    <text evidence="17">Belongs to the glycosyl hydrolase 16 family. CRH1 subfamily.</text>
</comment>
<evidence type="ECO:0000256" key="19">
    <source>
        <dbReference type="SAM" id="Phobius"/>
    </source>
</evidence>
<comment type="caution">
    <text evidence="22">The sequence shown here is derived from an EMBL/GenBank/DDBJ whole genome shotgun (WGS) entry which is preliminary data.</text>
</comment>
<keyword evidence="14" id="KW-0449">Lipoprotein</keyword>
<dbReference type="InterPro" id="IPR050546">
    <property type="entry name" value="Glycosyl_Hydrlase_16"/>
</dbReference>
<feature type="transmembrane region" description="Helical" evidence="19">
    <location>
        <begin position="298"/>
        <end position="320"/>
    </location>
</feature>
<dbReference type="InterPro" id="IPR000757">
    <property type="entry name" value="Beta-glucanase-like"/>
</dbReference>
<keyword evidence="19" id="KW-0812">Transmembrane</keyword>
<accession>A0AAD4CUI9</accession>
<comment type="subcellular location">
    <subcellularLocation>
        <location evidence="3">Cell membrane</location>
        <topology evidence="3">Lipid-anchor</topology>
        <topology evidence="3">GPI-anchor</topology>
    </subcellularLocation>
    <subcellularLocation>
        <location evidence="2">Secreted</location>
        <location evidence="2">Cell wall</location>
    </subcellularLocation>
</comment>
<evidence type="ECO:0000256" key="7">
    <source>
        <dbReference type="ARBA" id="ARBA00022622"/>
    </source>
</evidence>
<evidence type="ECO:0000256" key="20">
    <source>
        <dbReference type="SAM" id="SignalP"/>
    </source>
</evidence>
<keyword evidence="23" id="KW-1185">Reference proteome</keyword>
<feature type="signal peptide" evidence="20">
    <location>
        <begin position="1"/>
        <end position="21"/>
    </location>
</feature>
<keyword evidence="13" id="KW-0325">Glycoprotein</keyword>
<dbReference type="PANTHER" id="PTHR10963">
    <property type="entry name" value="GLYCOSYL HYDROLASE-RELATED"/>
    <property type="match status" value="1"/>
</dbReference>
<evidence type="ECO:0000313" key="23">
    <source>
        <dbReference type="Proteomes" id="UP001194746"/>
    </source>
</evidence>
<keyword evidence="12 19" id="KW-0472">Membrane</keyword>
<dbReference type="EMBL" id="VCAU01000010">
    <property type="protein sequence ID" value="KAF9892974.1"/>
    <property type="molecule type" value="Genomic_DNA"/>
</dbReference>
<keyword evidence="10 20" id="KW-0732">Signal</keyword>
<keyword evidence="19" id="KW-1133">Transmembrane helix</keyword>
<dbReference type="GO" id="GO:0016757">
    <property type="term" value="F:glycosyltransferase activity"/>
    <property type="evidence" value="ECO:0007669"/>
    <property type="project" value="UniProtKB-KW"/>
</dbReference>
<evidence type="ECO:0000256" key="10">
    <source>
        <dbReference type="ARBA" id="ARBA00022729"/>
    </source>
</evidence>
<keyword evidence="11" id="KW-0378">Hydrolase</keyword>
<evidence type="ECO:0000256" key="17">
    <source>
        <dbReference type="ARBA" id="ARBA00038074"/>
    </source>
</evidence>
<feature type="chain" id="PRO_5042118086" description="chitinase" evidence="20">
    <location>
        <begin position="22"/>
        <end position="366"/>
    </location>
</feature>
<evidence type="ECO:0000256" key="8">
    <source>
        <dbReference type="ARBA" id="ARBA00022676"/>
    </source>
</evidence>
<name>A0AAD4CUI9_ASPNN</name>
<sequence>MTSSFLYLSALLLAIIASVSAQTFTDCNPLNKTCPAAPALGTNHTWVFNQTQDDKIWNITTGEIQYDDEGAHLVIAEKLQSPTMQSTFHIFFGIVETHVKMAAGAGIVSSVVLQSADLDEIDWEWVGSNTGEVQSNYYGKGDDSTYDRGGYHAVANADTEFHNYTTHWTAEKTEWWIDNNLVRTLTFDEAQNGTRYPQTPSNVRIGIWPAGDSGNNHGTIEWAGGEVDYDAGPYTMVVQSCRVHDFHTGKEYEYGDHSGTWESINVVDGNSTAVEEINKPPEKSLSEKWDEIPNGGKIGVYVGAAAVGAMLIALFIFFCIRKRRQGRLEHALGDAQYNTERTEMNNFQSDWKQSEWNHKGGYQQVR</sequence>
<dbReference type="Gene3D" id="2.60.120.200">
    <property type="match status" value="1"/>
</dbReference>
<dbReference type="CDD" id="cd02183">
    <property type="entry name" value="GH16_fungal_CRH1_transglycosylase"/>
    <property type="match status" value="1"/>
</dbReference>
<dbReference type="SUPFAM" id="SSF49899">
    <property type="entry name" value="Concanavalin A-like lectins/glucanases"/>
    <property type="match status" value="1"/>
</dbReference>
<keyword evidence="6" id="KW-0964">Secreted</keyword>
<keyword evidence="15" id="KW-0326">Glycosidase</keyword>
<dbReference type="EC" id="3.2.1.14" evidence="4"/>
<reference evidence="22" key="2">
    <citation type="submission" date="2020-02" db="EMBL/GenBank/DDBJ databases">
        <authorList>
            <person name="Gilchrist C.L.M."/>
            <person name="Chooi Y.-H."/>
        </authorList>
    </citation>
    <scope>NUCLEOTIDE SEQUENCE</scope>
    <source>
        <strain evidence="22">MST-FP2251</strain>
    </source>
</reference>
<dbReference type="GO" id="GO:0008843">
    <property type="term" value="F:endochitinase activity"/>
    <property type="evidence" value="ECO:0007669"/>
    <property type="project" value="UniProtKB-EC"/>
</dbReference>
<evidence type="ECO:0000256" key="6">
    <source>
        <dbReference type="ARBA" id="ARBA00022512"/>
    </source>
</evidence>
<dbReference type="GO" id="GO:0005886">
    <property type="term" value="C:plasma membrane"/>
    <property type="evidence" value="ECO:0007669"/>
    <property type="project" value="UniProtKB-SubCell"/>
</dbReference>
<feature type="domain" description="GH16" evidence="21">
    <location>
        <begin position="44"/>
        <end position="231"/>
    </location>
</feature>
<comment type="catalytic activity">
    <reaction evidence="1">
        <text>Random endo-hydrolysis of N-acetyl-beta-D-glucosaminide (1-&gt;4)-beta-linkages in chitin and chitodextrins.</text>
        <dbReference type="EC" id="3.2.1.14"/>
    </reaction>
</comment>
<evidence type="ECO:0000256" key="12">
    <source>
        <dbReference type="ARBA" id="ARBA00023136"/>
    </source>
</evidence>
<dbReference type="Proteomes" id="UP001194746">
    <property type="component" value="Unassembled WGS sequence"/>
</dbReference>
<reference evidence="22" key="1">
    <citation type="journal article" date="2019" name="Beilstein J. Org. Chem.">
        <title>Nanangenines: drimane sesquiterpenoids as the dominant metabolite cohort of a novel Australian fungus, Aspergillus nanangensis.</title>
        <authorList>
            <person name="Lacey H.J."/>
            <person name="Gilchrist C.L.M."/>
            <person name="Crombie A."/>
            <person name="Kalaitzis J.A."/>
            <person name="Vuong D."/>
            <person name="Rutledge P.J."/>
            <person name="Turner P."/>
            <person name="Pitt J.I."/>
            <person name="Lacey E."/>
            <person name="Chooi Y.H."/>
            <person name="Piggott A.M."/>
        </authorList>
    </citation>
    <scope>NUCLEOTIDE SEQUENCE</scope>
    <source>
        <strain evidence="22">MST-FP2251</strain>
    </source>
</reference>
<evidence type="ECO:0000256" key="4">
    <source>
        <dbReference type="ARBA" id="ARBA00012729"/>
    </source>
</evidence>
<evidence type="ECO:0000256" key="5">
    <source>
        <dbReference type="ARBA" id="ARBA00022475"/>
    </source>
</evidence>
<dbReference type="GO" id="GO:0031505">
    <property type="term" value="P:fungal-type cell wall organization"/>
    <property type="evidence" value="ECO:0007669"/>
    <property type="project" value="TreeGrafter"/>
</dbReference>
<proteinExistence type="inferred from homology"/>
<gene>
    <name evidence="22" type="ORF">FE257_000566</name>
</gene>
<dbReference type="AlphaFoldDB" id="A0AAD4CUI9"/>
<evidence type="ECO:0000256" key="9">
    <source>
        <dbReference type="ARBA" id="ARBA00022679"/>
    </source>
</evidence>
<comment type="function">
    <text evidence="18">Dual chitinase/transglycosylase that plays a role in cell wall architecture. Chitinase and transglycosylase activities are coupled. Required for the polysaccharide cross-linking at the septa and the cell wall. More specifically, transfers chitin to 1,6-beta-glucan in the cell wall.</text>
</comment>
<dbReference type="FunFam" id="2.60.120.200:FF:000152">
    <property type="entry name" value="Cell wall glucanase"/>
    <property type="match status" value="1"/>
</dbReference>
<evidence type="ECO:0000256" key="13">
    <source>
        <dbReference type="ARBA" id="ARBA00023180"/>
    </source>
</evidence>
<evidence type="ECO:0000313" key="22">
    <source>
        <dbReference type="EMBL" id="KAF9892974.1"/>
    </source>
</evidence>
<evidence type="ECO:0000256" key="1">
    <source>
        <dbReference type="ARBA" id="ARBA00000822"/>
    </source>
</evidence>
<dbReference type="Pfam" id="PF00722">
    <property type="entry name" value="Glyco_hydro_16"/>
    <property type="match status" value="1"/>
</dbReference>
<evidence type="ECO:0000259" key="21">
    <source>
        <dbReference type="PROSITE" id="PS51762"/>
    </source>
</evidence>
<keyword evidence="6" id="KW-0134">Cell wall</keyword>
<keyword evidence="16" id="KW-0961">Cell wall biogenesis/degradation</keyword>
<dbReference type="InterPro" id="IPR013320">
    <property type="entry name" value="ConA-like_dom_sf"/>
</dbReference>
<dbReference type="PROSITE" id="PS51762">
    <property type="entry name" value="GH16_2"/>
    <property type="match status" value="1"/>
</dbReference>
<evidence type="ECO:0000256" key="2">
    <source>
        <dbReference type="ARBA" id="ARBA00004191"/>
    </source>
</evidence>
<dbReference type="GO" id="GO:0005975">
    <property type="term" value="P:carbohydrate metabolic process"/>
    <property type="evidence" value="ECO:0007669"/>
    <property type="project" value="InterPro"/>
</dbReference>
<evidence type="ECO:0000256" key="18">
    <source>
        <dbReference type="ARBA" id="ARBA00093308"/>
    </source>
</evidence>
<dbReference type="GO" id="GO:0009277">
    <property type="term" value="C:fungal-type cell wall"/>
    <property type="evidence" value="ECO:0007669"/>
    <property type="project" value="TreeGrafter"/>
</dbReference>
<evidence type="ECO:0000256" key="14">
    <source>
        <dbReference type="ARBA" id="ARBA00023288"/>
    </source>
</evidence>
<evidence type="ECO:0000256" key="11">
    <source>
        <dbReference type="ARBA" id="ARBA00022801"/>
    </source>
</evidence>
<evidence type="ECO:0000256" key="16">
    <source>
        <dbReference type="ARBA" id="ARBA00023316"/>
    </source>
</evidence>
<keyword evidence="9" id="KW-0808">Transferase</keyword>